<dbReference type="Proteomes" id="UP000696280">
    <property type="component" value="Unassembled WGS sequence"/>
</dbReference>
<name>A0A9N9PLI5_9HELO</name>
<feature type="compositionally biased region" description="Polar residues" evidence="1">
    <location>
        <begin position="1"/>
        <end position="10"/>
    </location>
</feature>
<sequence>LFPTASANVSEDQKTPATPPKTHNARLQSRPHYASLALDVLHTRFDRDASQEQYVFVTTLIELAYDLQDQIHKGSHKDKRWKEFMPTPEENAKHGDNKAGHLTIRNN</sequence>
<protein>
    <submittedName>
        <fullName evidence="2">Uncharacterized protein</fullName>
    </submittedName>
</protein>
<reference evidence="2" key="1">
    <citation type="submission" date="2021-07" db="EMBL/GenBank/DDBJ databases">
        <authorList>
            <person name="Durling M."/>
        </authorList>
    </citation>
    <scope>NUCLEOTIDE SEQUENCE</scope>
</reference>
<evidence type="ECO:0000256" key="1">
    <source>
        <dbReference type="SAM" id="MobiDB-lite"/>
    </source>
</evidence>
<comment type="caution">
    <text evidence="2">The sequence shown here is derived from an EMBL/GenBank/DDBJ whole genome shotgun (WGS) entry which is preliminary data.</text>
</comment>
<proteinExistence type="predicted"/>
<keyword evidence="3" id="KW-1185">Reference proteome</keyword>
<feature type="non-terminal residue" evidence="2">
    <location>
        <position position="1"/>
    </location>
</feature>
<accession>A0A9N9PLI5</accession>
<dbReference type="EMBL" id="CAJVRL010000041">
    <property type="protein sequence ID" value="CAG8951171.1"/>
    <property type="molecule type" value="Genomic_DNA"/>
</dbReference>
<evidence type="ECO:0000313" key="2">
    <source>
        <dbReference type="EMBL" id="CAG8951171.1"/>
    </source>
</evidence>
<gene>
    <name evidence="2" type="ORF">HYFRA_00007917</name>
</gene>
<dbReference type="AlphaFoldDB" id="A0A9N9PLI5"/>
<feature type="region of interest" description="Disordered" evidence="1">
    <location>
        <begin position="84"/>
        <end position="107"/>
    </location>
</feature>
<feature type="compositionally biased region" description="Basic and acidic residues" evidence="1">
    <location>
        <begin position="90"/>
        <end position="99"/>
    </location>
</feature>
<evidence type="ECO:0000313" key="3">
    <source>
        <dbReference type="Proteomes" id="UP000696280"/>
    </source>
</evidence>
<feature type="region of interest" description="Disordered" evidence="1">
    <location>
        <begin position="1"/>
        <end position="30"/>
    </location>
</feature>
<organism evidence="2 3">
    <name type="scientific">Hymenoscyphus fraxineus</name>
    <dbReference type="NCBI Taxonomy" id="746836"/>
    <lineage>
        <taxon>Eukaryota</taxon>
        <taxon>Fungi</taxon>
        <taxon>Dikarya</taxon>
        <taxon>Ascomycota</taxon>
        <taxon>Pezizomycotina</taxon>
        <taxon>Leotiomycetes</taxon>
        <taxon>Helotiales</taxon>
        <taxon>Helotiaceae</taxon>
        <taxon>Hymenoscyphus</taxon>
    </lineage>
</organism>